<sequence length="231" mass="26892">MKNILLCKAGVQYCLGGWAAQIRLIDRRTSNFKIVSNNVAGPQLWSNPIRKTLAVIAIECNMNCHNLVSSLACLWDQNSTVIEHKTIELVCTTKIWKDNVVYRVRTSFDSRHIRANDLVVLEHLKEYGYVIKFFSHSVLGETRLFTIVDCLQGSNIQFSPKMTFRIKNQKYVFELNLKKQKQLKVCYIWYGDRSLNIVHLPSLEYFYSILTLEKYFEDESLIINLGNHFNC</sequence>
<protein>
    <submittedName>
        <fullName evidence="1">Uncharacterized protein</fullName>
    </submittedName>
</protein>
<proteinExistence type="predicted"/>
<accession>A0A167M4E1</accession>
<evidence type="ECO:0000313" key="2">
    <source>
        <dbReference type="Proteomes" id="UP000077315"/>
    </source>
</evidence>
<dbReference type="EMBL" id="KV440985">
    <property type="protein sequence ID" value="OAD71759.1"/>
    <property type="molecule type" value="Genomic_DNA"/>
</dbReference>
<dbReference type="AlphaFoldDB" id="A0A167M4E1"/>
<evidence type="ECO:0000313" key="1">
    <source>
        <dbReference type="EMBL" id="OAD71759.1"/>
    </source>
</evidence>
<organism evidence="1 2">
    <name type="scientific">Phycomyces blakesleeanus (strain ATCC 8743b / DSM 1359 / FGSC 10004 / NBRC 33097 / NRRL 1555)</name>
    <dbReference type="NCBI Taxonomy" id="763407"/>
    <lineage>
        <taxon>Eukaryota</taxon>
        <taxon>Fungi</taxon>
        <taxon>Fungi incertae sedis</taxon>
        <taxon>Mucoromycota</taxon>
        <taxon>Mucoromycotina</taxon>
        <taxon>Mucoromycetes</taxon>
        <taxon>Mucorales</taxon>
        <taxon>Phycomycetaceae</taxon>
        <taxon>Phycomyces</taxon>
    </lineage>
</organism>
<gene>
    <name evidence="1" type="ORF">PHYBLDRAFT_72814</name>
</gene>
<dbReference type="InParanoid" id="A0A167M4E1"/>
<dbReference type="RefSeq" id="XP_018289799.1">
    <property type="nucleotide sequence ID" value="XM_018442723.1"/>
</dbReference>
<dbReference type="GeneID" id="29003629"/>
<dbReference type="VEuPathDB" id="FungiDB:PHYBLDRAFT_72814"/>
<name>A0A167M4E1_PHYB8</name>
<keyword evidence="2" id="KW-1185">Reference proteome</keyword>
<dbReference type="Proteomes" id="UP000077315">
    <property type="component" value="Unassembled WGS sequence"/>
</dbReference>
<reference evidence="2" key="1">
    <citation type="submission" date="2015-06" db="EMBL/GenBank/DDBJ databases">
        <title>Expansion of signal transduction pathways in fungi by whole-genome duplication.</title>
        <authorList>
            <consortium name="DOE Joint Genome Institute"/>
            <person name="Corrochano L.M."/>
            <person name="Kuo A."/>
            <person name="Marcet-Houben M."/>
            <person name="Polaino S."/>
            <person name="Salamov A."/>
            <person name="Villalobos J.M."/>
            <person name="Alvarez M.I."/>
            <person name="Avalos J."/>
            <person name="Benito E.P."/>
            <person name="Benoit I."/>
            <person name="Burger G."/>
            <person name="Camino L.P."/>
            <person name="Canovas D."/>
            <person name="Cerda-Olmedo E."/>
            <person name="Cheng J.-F."/>
            <person name="Dominguez A."/>
            <person name="Elias M."/>
            <person name="Eslava A.P."/>
            <person name="Glaser F."/>
            <person name="Grimwood J."/>
            <person name="Gutierrez G."/>
            <person name="Heitman J."/>
            <person name="Henrissat B."/>
            <person name="Iturriaga E.A."/>
            <person name="Lang B.F."/>
            <person name="Lavin J.L."/>
            <person name="Lee S."/>
            <person name="Li W."/>
            <person name="Lindquist E."/>
            <person name="Lopez-Garcia S."/>
            <person name="Luque E.M."/>
            <person name="Marcos A.T."/>
            <person name="Martin J."/>
            <person name="McCluskey K."/>
            <person name="Medina H.R."/>
            <person name="Miralles-Duran A."/>
            <person name="Miyazaki A."/>
            <person name="Munoz-Torres E."/>
            <person name="Oguiza J.A."/>
            <person name="Ohm R."/>
            <person name="Olmedo M."/>
            <person name="Orejas M."/>
            <person name="Ortiz-Castellanos L."/>
            <person name="Pisabarro A.G."/>
            <person name="Rodriguez-Romero J."/>
            <person name="Ruiz-Herrera J."/>
            <person name="Ruiz-Vazquez R."/>
            <person name="Sanz C."/>
            <person name="Schackwitz W."/>
            <person name="Schmutz J."/>
            <person name="Shahriari M."/>
            <person name="Shelest E."/>
            <person name="Silva-Franco F."/>
            <person name="Soanes D."/>
            <person name="Syed K."/>
            <person name="Tagua V.G."/>
            <person name="Talbot N.J."/>
            <person name="Thon M."/>
            <person name="De vries R.P."/>
            <person name="Wiebenga A."/>
            <person name="Yadav J.S."/>
            <person name="Braun E.L."/>
            <person name="Baker S."/>
            <person name="Garre V."/>
            <person name="Horwitz B."/>
            <person name="Torres-Martinez S."/>
            <person name="Idnurm A."/>
            <person name="Herrera-Estrella A."/>
            <person name="Gabaldon T."/>
            <person name="Grigoriev I.V."/>
        </authorList>
    </citation>
    <scope>NUCLEOTIDE SEQUENCE [LARGE SCALE GENOMIC DNA]</scope>
    <source>
        <strain evidence="2">NRRL 1555(-)</strain>
    </source>
</reference>